<dbReference type="VEuPathDB" id="FungiDB:EMCG_02745"/>
<evidence type="ECO:0000313" key="3">
    <source>
        <dbReference type="Proteomes" id="UP000034164"/>
    </source>
</evidence>
<comment type="caution">
    <text evidence="2">The sequence shown here is derived from an EMBL/GenBank/DDBJ whole genome shotgun (WGS) entry which is preliminary data.</text>
</comment>
<accession>A0A0G2HYM4</accession>
<reference evidence="3" key="1">
    <citation type="journal article" date="2015" name="PLoS Genet.">
        <title>The dynamic genome and transcriptome of the human fungal pathogen Blastomyces and close relative Emmonsia.</title>
        <authorList>
            <person name="Munoz J.F."/>
            <person name="Gauthier G.M."/>
            <person name="Desjardins C.A."/>
            <person name="Gallo J.E."/>
            <person name="Holder J."/>
            <person name="Sullivan T.D."/>
            <person name="Marty A.J."/>
            <person name="Carmen J.C."/>
            <person name="Chen Z."/>
            <person name="Ding L."/>
            <person name="Gujja S."/>
            <person name="Magrini V."/>
            <person name="Misas E."/>
            <person name="Mitreva M."/>
            <person name="Priest M."/>
            <person name="Saif S."/>
            <person name="Whiston E.A."/>
            <person name="Young S."/>
            <person name="Zeng Q."/>
            <person name="Goldman W.E."/>
            <person name="Mardis E.R."/>
            <person name="Taylor J.W."/>
            <person name="McEwen J.G."/>
            <person name="Clay O.K."/>
            <person name="Klein B.S."/>
            <person name="Cuomo C.A."/>
        </authorList>
    </citation>
    <scope>NUCLEOTIDE SEQUENCE [LARGE SCALE GENOMIC DNA]</scope>
    <source>
        <strain evidence="3">UAMH 3008</strain>
    </source>
</reference>
<feature type="region of interest" description="Disordered" evidence="1">
    <location>
        <begin position="121"/>
        <end position="148"/>
    </location>
</feature>
<dbReference type="EMBL" id="LCZI01001017">
    <property type="protein sequence ID" value="KKZ62900.1"/>
    <property type="molecule type" value="Genomic_DNA"/>
</dbReference>
<name>A0A0G2HYM4_9EURO</name>
<evidence type="ECO:0000313" key="2">
    <source>
        <dbReference type="EMBL" id="KKZ62900.1"/>
    </source>
</evidence>
<sequence length="148" mass="16765">MKGESAAFGLYGWLSSWAQLCGDDEQHDSGSVNNYTLDPLCSSKTGCCMVLRHRLPIASESLSLYKDDSGNEPEQTLKVSGPDTLKYDTEFVDLSTHLGMQLMVQFYKDSWKMYNENQAPRAKADAYKPHRRPRLSNDRSLPWTAHLD</sequence>
<dbReference type="Proteomes" id="UP000034164">
    <property type="component" value="Unassembled WGS sequence"/>
</dbReference>
<protein>
    <submittedName>
        <fullName evidence="2">Uncharacterized protein</fullName>
    </submittedName>
</protein>
<gene>
    <name evidence="2" type="ORF">EMCG_02745</name>
</gene>
<proteinExistence type="predicted"/>
<evidence type="ECO:0000256" key="1">
    <source>
        <dbReference type="SAM" id="MobiDB-lite"/>
    </source>
</evidence>
<organism evidence="2 3">
    <name type="scientific">[Emmonsia] crescens</name>
    <dbReference type="NCBI Taxonomy" id="73230"/>
    <lineage>
        <taxon>Eukaryota</taxon>
        <taxon>Fungi</taxon>
        <taxon>Dikarya</taxon>
        <taxon>Ascomycota</taxon>
        <taxon>Pezizomycotina</taxon>
        <taxon>Eurotiomycetes</taxon>
        <taxon>Eurotiomycetidae</taxon>
        <taxon>Onygenales</taxon>
        <taxon>Ajellomycetaceae</taxon>
        <taxon>Emergomyces</taxon>
    </lineage>
</organism>
<dbReference type="AlphaFoldDB" id="A0A0G2HYM4"/>